<dbReference type="AlphaFoldDB" id="A0A506U7D1"/>
<dbReference type="RefSeq" id="WP_141149186.1">
    <property type="nucleotide sequence ID" value="NZ_VHLG01000006.1"/>
</dbReference>
<evidence type="ECO:0000313" key="2">
    <source>
        <dbReference type="Proteomes" id="UP000318801"/>
    </source>
</evidence>
<proteinExistence type="predicted"/>
<dbReference type="EMBL" id="VHLG01000006">
    <property type="protein sequence ID" value="TPW30322.1"/>
    <property type="molecule type" value="Genomic_DNA"/>
</dbReference>
<gene>
    <name evidence="1" type="ORF">FJU08_11625</name>
</gene>
<dbReference type="Proteomes" id="UP000318801">
    <property type="component" value="Unassembled WGS sequence"/>
</dbReference>
<organism evidence="1 2">
    <name type="scientific">Martelella alba</name>
    <dbReference type="NCBI Taxonomy" id="2590451"/>
    <lineage>
        <taxon>Bacteria</taxon>
        <taxon>Pseudomonadati</taxon>
        <taxon>Pseudomonadota</taxon>
        <taxon>Alphaproteobacteria</taxon>
        <taxon>Hyphomicrobiales</taxon>
        <taxon>Aurantimonadaceae</taxon>
        <taxon>Martelella</taxon>
    </lineage>
</organism>
<keyword evidence="2" id="KW-1185">Reference proteome</keyword>
<evidence type="ECO:0000313" key="1">
    <source>
        <dbReference type="EMBL" id="TPW30322.1"/>
    </source>
</evidence>
<protein>
    <submittedName>
        <fullName evidence="1">Uncharacterized protein</fullName>
    </submittedName>
</protein>
<accession>A0A506U7D1</accession>
<reference evidence="1 2" key="1">
    <citation type="submission" date="2019-06" db="EMBL/GenBank/DDBJ databases">
        <authorList>
            <person name="Li M."/>
        </authorList>
    </citation>
    <scope>NUCLEOTIDE SEQUENCE [LARGE SCALE GENOMIC DNA]</scope>
    <source>
        <strain evidence="1 2">BGMRC2036</strain>
    </source>
</reference>
<sequence>MSKMTGKQGYGWAFVVECDRSDGFVPLIQRFIVIAESEQDAKEIALKKIGAPGIFRIKEQQEKSLDDAKRLGGKFGEAVDF</sequence>
<name>A0A506U7D1_9HYPH</name>
<comment type="caution">
    <text evidence="1">The sequence shown here is derived from an EMBL/GenBank/DDBJ whole genome shotgun (WGS) entry which is preliminary data.</text>
</comment>